<dbReference type="OrthoDB" id="6077919at2759"/>
<feature type="non-terminal residue" evidence="1">
    <location>
        <position position="109"/>
    </location>
</feature>
<reference evidence="1" key="2">
    <citation type="journal article" date="2014" name="BMC Genomics">
        <title>A genomic perspective to assessing quality of mass-reared SIT flies used in Mediterranean fruit fly (Ceratitis capitata) eradication in California.</title>
        <authorList>
            <person name="Calla B."/>
            <person name="Hall B."/>
            <person name="Hou S."/>
            <person name="Geib S.M."/>
        </authorList>
    </citation>
    <scope>NUCLEOTIDE SEQUENCE</scope>
</reference>
<dbReference type="EMBL" id="GAMC01003278">
    <property type="protein sequence ID" value="JAC03278.1"/>
    <property type="molecule type" value="mRNA"/>
</dbReference>
<dbReference type="AlphaFoldDB" id="W8BVN9"/>
<name>W8BVN9_CERCA</name>
<accession>W8BVN9</accession>
<evidence type="ECO:0000313" key="1">
    <source>
        <dbReference type="EMBL" id="JAC03278.1"/>
    </source>
</evidence>
<reference evidence="1" key="1">
    <citation type="submission" date="2013-07" db="EMBL/GenBank/DDBJ databases">
        <authorList>
            <person name="Geib S."/>
        </authorList>
    </citation>
    <scope>NUCLEOTIDE SEQUENCE</scope>
</reference>
<organism evidence="1">
    <name type="scientific">Ceratitis capitata</name>
    <name type="common">Mediterranean fruit fly</name>
    <name type="synonym">Tephritis capitata</name>
    <dbReference type="NCBI Taxonomy" id="7213"/>
    <lineage>
        <taxon>Eukaryota</taxon>
        <taxon>Metazoa</taxon>
        <taxon>Ecdysozoa</taxon>
        <taxon>Arthropoda</taxon>
        <taxon>Hexapoda</taxon>
        <taxon>Insecta</taxon>
        <taxon>Pterygota</taxon>
        <taxon>Neoptera</taxon>
        <taxon>Endopterygota</taxon>
        <taxon>Diptera</taxon>
        <taxon>Brachycera</taxon>
        <taxon>Muscomorpha</taxon>
        <taxon>Tephritoidea</taxon>
        <taxon>Tephritidae</taxon>
        <taxon>Ceratitis</taxon>
        <taxon>Ceratitis</taxon>
    </lineage>
</organism>
<proteinExistence type="evidence at transcript level"/>
<sequence length="109" mass="12656">MGETGNRKSYCLQKIVQILSKLTKYKHPVVMSREPSNQFEPVSNFGSNLCDEKWKGWCRLCAKADEYCVNVISGVYQKFPNDTGFNYDVNLAYLIAKYFQIQIQEDEKL</sequence>
<protein>
    <submittedName>
        <fullName evidence="1">Uncharacterized protein</fullName>
    </submittedName>
</protein>